<dbReference type="KEGG" id="ntn:D5366_05110"/>
<dbReference type="OrthoDB" id="9814359at2"/>
<evidence type="ECO:0000256" key="1">
    <source>
        <dbReference type="ARBA" id="ARBA00022723"/>
    </source>
</evidence>
<dbReference type="EMBL" id="CP032485">
    <property type="protein sequence ID" value="QDH24712.1"/>
    <property type="molecule type" value="Genomic_DNA"/>
</dbReference>
<dbReference type="PROSITE" id="PS01047">
    <property type="entry name" value="HMA_1"/>
    <property type="match status" value="1"/>
</dbReference>
<dbReference type="GO" id="GO:0046872">
    <property type="term" value="F:metal ion binding"/>
    <property type="evidence" value="ECO:0007669"/>
    <property type="project" value="UniProtKB-KW"/>
</dbReference>
<dbReference type="Gene3D" id="3.30.70.100">
    <property type="match status" value="1"/>
</dbReference>
<dbReference type="CDD" id="cd00371">
    <property type="entry name" value="HMA"/>
    <property type="match status" value="1"/>
</dbReference>
<gene>
    <name evidence="3" type="ORF">D5366_05110</name>
</gene>
<keyword evidence="1" id="KW-0479">Metal-binding</keyword>
<reference evidence="3 4" key="1">
    <citation type="submission" date="2018-09" db="EMBL/GenBank/DDBJ databases">
        <title>The complete genome sequence of Neokomagataea tanensis NBRC 106556(T).</title>
        <authorList>
            <person name="Chua K.-O."/>
            <person name="See-Too W.-S."/>
            <person name="Hong K.-W."/>
            <person name="Yin W.-F."/>
            <person name="Chan K.-G."/>
        </authorList>
    </citation>
    <scope>NUCLEOTIDE SEQUENCE [LARGE SCALE GENOMIC DNA]</scope>
    <source>
        <strain evidence="4">AH13 \ NBRC 106556</strain>
    </source>
</reference>
<dbReference type="FunFam" id="3.30.70.100:FF:000001">
    <property type="entry name" value="ATPase copper transporting beta"/>
    <property type="match status" value="1"/>
</dbReference>
<dbReference type="PANTHER" id="PTHR46594:SF4">
    <property type="entry name" value="P-TYPE CATION-TRANSPORTING ATPASE"/>
    <property type="match status" value="1"/>
</dbReference>
<organism evidence="3 4">
    <name type="scientific">Neokomagataea tanensis</name>
    <dbReference type="NCBI Taxonomy" id="661191"/>
    <lineage>
        <taxon>Bacteria</taxon>
        <taxon>Pseudomonadati</taxon>
        <taxon>Pseudomonadota</taxon>
        <taxon>Alphaproteobacteria</taxon>
        <taxon>Acetobacterales</taxon>
        <taxon>Acetobacteraceae</taxon>
        <taxon>Neokomagataea</taxon>
    </lineage>
</organism>
<dbReference type="InterPro" id="IPR036163">
    <property type="entry name" value="HMA_dom_sf"/>
</dbReference>
<dbReference type="PROSITE" id="PS50846">
    <property type="entry name" value="HMA_2"/>
    <property type="match status" value="1"/>
</dbReference>
<accession>A0A4Y6V3M7</accession>
<evidence type="ECO:0000259" key="2">
    <source>
        <dbReference type="PROSITE" id="PS50846"/>
    </source>
</evidence>
<name>A0A4Y6V3M7_9PROT</name>
<dbReference type="Proteomes" id="UP000317214">
    <property type="component" value="Chromosome"/>
</dbReference>
<dbReference type="SUPFAM" id="SSF55008">
    <property type="entry name" value="HMA, heavy metal-associated domain"/>
    <property type="match status" value="1"/>
</dbReference>
<protein>
    <submittedName>
        <fullName evidence="3">Copper chaperone</fullName>
    </submittedName>
</protein>
<proteinExistence type="predicted"/>
<dbReference type="RefSeq" id="WP_141492551.1">
    <property type="nucleotide sequence ID" value="NZ_CP032485.1"/>
</dbReference>
<evidence type="ECO:0000313" key="3">
    <source>
        <dbReference type="EMBL" id="QDH24712.1"/>
    </source>
</evidence>
<keyword evidence="4" id="KW-1185">Reference proteome</keyword>
<dbReference type="InterPro" id="IPR006121">
    <property type="entry name" value="HMA_dom"/>
</dbReference>
<sequence>MADVLFRVEGMSCEGCSKRLHTVLSAVAGVETVEVTLKPGEAKIRFDSAQVSEPALREAIEDSGFDVVN</sequence>
<feature type="domain" description="HMA" evidence="2">
    <location>
        <begin position="2"/>
        <end position="68"/>
    </location>
</feature>
<dbReference type="InterPro" id="IPR017969">
    <property type="entry name" value="Heavy-metal-associated_CS"/>
</dbReference>
<dbReference type="Pfam" id="PF00403">
    <property type="entry name" value="HMA"/>
    <property type="match status" value="1"/>
</dbReference>
<evidence type="ECO:0000313" key="4">
    <source>
        <dbReference type="Proteomes" id="UP000317214"/>
    </source>
</evidence>
<dbReference type="PANTHER" id="PTHR46594">
    <property type="entry name" value="P-TYPE CATION-TRANSPORTING ATPASE"/>
    <property type="match status" value="1"/>
</dbReference>
<dbReference type="AlphaFoldDB" id="A0A4Y6V3M7"/>